<feature type="signal peptide" evidence="1">
    <location>
        <begin position="1"/>
        <end position="16"/>
    </location>
</feature>
<proteinExistence type="predicted"/>
<reference evidence="4" key="2">
    <citation type="submission" date="2025-08" db="UniProtKB">
        <authorList>
            <consortium name="RefSeq"/>
        </authorList>
    </citation>
    <scope>IDENTIFICATION</scope>
</reference>
<organism evidence="3 4">
    <name type="scientific">Gossypium hirsutum</name>
    <name type="common">Upland cotton</name>
    <name type="synonym">Gossypium mexicanum</name>
    <dbReference type="NCBI Taxonomy" id="3635"/>
    <lineage>
        <taxon>Eukaryota</taxon>
        <taxon>Viridiplantae</taxon>
        <taxon>Streptophyta</taxon>
        <taxon>Embryophyta</taxon>
        <taxon>Tracheophyta</taxon>
        <taxon>Spermatophyta</taxon>
        <taxon>Magnoliopsida</taxon>
        <taxon>eudicotyledons</taxon>
        <taxon>Gunneridae</taxon>
        <taxon>Pentapetalae</taxon>
        <taxon>rosids</taxon>
        <taxon>malvids</taxon>
        <taxon>Malvales</taxon>
        <taxon>Malvaceae</taxon>
        <taxon>Malvoideae</taxon>
        <taxon>Gossypium</taxon>
    </lineage>
</organism>
<feature type="chain" id="PRO_5047394028" description="Reverse transcriptase zinc-binding domain-containing protein" evidence="1">
    <location>
        <begin position="17"/>
        <end position="369"/>
    </location>
</feature>
<evidence type="ECO:0000313" key="3">
    <source>
        <dbReference type="Proteomes" id="UP000818029"/>
    </source>
</evidence>
<protein>
    <recommendedName>
        <fullName evidence="2">Reverse transcriptase zinc-binding domain-containing protein</fullName>
    </recommendedName>
</protein>
<keyword evidence="3" id="KW-1185">Reference proteome</keyword>
<name>A0ABM3BFN2_GOSHI</name>
<dbReference type="InterPro" id="IPR026960">
    <property type="entry name" value="RVT-Znf"/>
</dbReference>
<dbReference type="GeneID" id="107919457"/>
<feature type="domain" description="Reverse transcriptase zinc-binding" evidence="2">
    <location>
        <begin position="106"/>
        <end position="199"/>
    </location>
</feature>
<dbReference type="RefSeq" id="XP_040965868.1">
    <property type="nucleotide sequence ID" value="XM_041109934.1"/>
</dbReference>
<dbReference type="Pfam" id="PF13966">
    <property type="entry name" value="zf-RVT"/>
    <property type="match status" value="1"/>
</dbReference>
<keyword evidence="1" id="KW-0732">Signal</keyword>
<evidence type="ECO:0000313" key="4">
    <source>
        <dbReference type="RefSeq" id="XP_040965868.1"/>
    </source>
</evidence>
<reference evidence="3" key="1">
    <citation type="journal article" date="2020" name="Nat. Genet.">
        <title>Genomic diversifications of five Gossypium allopolyploid species and their impact on cotton improvement.</title>
        <authorList>
            <person name="Chen Z.J."/>
            <person name="Sreedasyam A."/>
            <person name="Ando A."/>
            <person name="Song Q."/>
            <person name="De Santiago L.M."/>
            <person name="Hulse-Kemp A.M."/>
            <person name="Ding M."/>
            <person name="Ye W."/>
            <person name="Kirkbride R.C."/>
            <person name="Jenkins J."/>
            <person name="Plott C."/>
            <person name="Lovell J."/>
            <person name="Lin Y.M."/>
            <person name="Vaughn R."/>
            <person name="Liu B."/>
            <person name="Simpson S."/>
            <person name="Scheffler B.E."/>
            <person name="Wen L."/>
            <person name="Saski C.A."/>
            <person name="Grover C.E."/>
            <person name="Hu G."/>
            <person name="Conover J.L."/>
            <person name="Carlson J.W."/>
            <person name="Shu S."/>
            <person name="Boston L.B."/>
            <person name="Williams M."/>
            <person name="Peterson D.G."/>
            <person name="McGee K."/>
            <person name="Jones D.C."/>
            <person name="Wendel J.F."/>
            <person name="Stelly D.M."/>
            <person name="Grimwood J."/>
            <person name="Schmutz J."/>
        </authorList>
    </citation>
    <scope>NUCLEOTIDE SEQUENCE [LARGE SCALE GENOMIC DNA]</scope>
    <source>
        <strain evidence="3">cv. TM-1</strain>
    </source>
</reference>
<sequence length="369" mass="43614">MLLWVIYLHSPGGVYGLRENSCWMAYARGLEQEKVYQFGMTAGYRVQQKTRYKITNRNEEVRLVSDLINKESRTWNTELIVRTFNTDIMKKIMQIQVWRGEATRVFTVRSAYKLLQESTTDLNDYLQTHTNNFFRKLWNLDMPTKIKITVWKIAWNYIPTFSSLKLRRVITEDRCLRCGQETEDSNHVFQQCPIAKEVWGQLNYSWVFNNSNLDLWSWLTWVFSKGTTEQCRGFSYGLWILWTSRNKFLYEGKISTSRDISKQIKSYILEMEGIRNRELTSVTNTKSSQRQQRENMAIFFDAAFDSQHNRSASGLVVKEEGKIVAAKLILHENVASPFAAEAWSGETLRELWEEQEPTRLDHSEQRERR</sequence>
<accession>A0ABM3BFN2</accession>
<evidence type="ECO:0000256" key="1">
    <source>
        <dbReference type="SAM" id="SignalP"/>
    </source>
</evidence>
<gene>
    <name evidence="4" type="primary">LOC107919457</name>
</gene>
<dbReference type="Proteomes" id="UP000818029">
    <property type="component" value="Chromosome D13"/>
</dbReference>
<evidence type="ECO:0000259" key="2">
    <source>
        <dbReference type="Pfam" id="PF13966"/>
    </source>
</evidence>